<dbReference type="InterPro" id="IPR050398">
    <property type="entry name" value="HssS/ArlS-like"/>
</dbReference>
<accession>A0A3S0JJ69</accession>
<evidence type="ECO:0000256" key="7">
    <source>
        <dbReference type="ARBA" id="ARBA00022679"/>
    </source>
</evidence>
<evidence type="ECO:0000256" key="1">
    <source>
        <dbReference type="ARBA" id="ARBA00000085"/>
    </source>
</evidence>
<protein>
    <recommendedName>
        <fullName evidence="4">histidine kinase</fullName>
        <ecNumber evidence="4">2.7.13.3</ecNumber>
    </recommendedName>
</protein>
<dbReference type="Gene3D" id="6.10.340.10">
    <property type="match status" value="1"/>
</dbReference>
<dbReference type="RefSeq" id="WP_126295685.1">
    <property type="nucleotide sequence ID" value="NZ_CP155468.1"/>
</dbReference>
<dbReference type="CDD" id="cd06225">
    <property type="entry name" value="HAMP"/>
    <property type="match status" value="1"/>
</dbReference>
<keyword evidence="10" id="KW-0812">Transmembrane</keyword>
<dbReference type="GO" id="GO:0007165">
    <property type="term" value="P:signal transduction"/>
    <property type="evidence" value="ECO:0007669"/>
    <property type="project" value="InterPro"/>
</dbReference>
<dbReference type="AlphaFoldDB" id="A0A3S0JJ69"/>
<evidence type="ECO:0000256" key="5">
    <source>
        <dbReference type="ARBA" id="ARBA00022475"/>
    </source>
</evidence>
<keyword evidence="8" id="KW-0418">Kinase</keyword>
<evidence type="ECO:0000256" key="10">
    <source>
        <dbReference type="SAM" id="Phobius"/>
    </source>
</evidence>
<dbReference type="OrthoDB" id="2801182at2"/>
<dbReference type="GO" id="GO:0004673">
    <property type="term" value="F:protein histidine kinase activity"/>
    <property type="evidence" value="ECO:0007669"/>
    <property type="project" value="UniProtKB-EC"/>
</dbReference>
<keyword evidence="6" id="KW-0597">Phosphoprotein</keyword>
<dbReference type="EC" id="2.7.13.3" evidence="4"/>
<dbReference type="PROSITE" id="PS50885">
    <property type="entry name" value="HAMP"/>
    <property type="match status" value="1"/>
</dbReference>
<comment type="caution">
    <text evidence="12">The sequence shown here is derived from an EMBL/GenBank/DDBJ whole genome shotgun (WGS) entry which is preliminary data.</text>
</comment>
<organism evidence="12 13">
    <name type="scientific">Lysinibacillus telephonicus</name>
    <dbReference type="NCBI Taxonomy" id="1714840"/>
    <lineage>
        <taxon>Bacteria</taxon>
        <taxon>Bacillati</taxon>
        <taxon>Bacillota</taxon>
        <taxon>Bacilli</taxon>
        <taxon>Bacillales</taxon>
        <taxon>Bacillaceae</taxon>
        <taxon>Lysinibacillus</taxon>
    </lineage>
</organism>
<proteinExistence type="predicted"/>
<reference evidence="12 13" key="1">
    <citation type="submission" date="2018-12" db="EMBL/GenBank/DDBJ databases">
        <authorList>
            <person name="Yu L."/>
        </authorList>
    </citation>
    <scope>NUCLEOTIDE SEQUENCE [LARGE SCALE GENOMIC DNA]</scope>
    <source>
        <strain evidence="12 13">S5H2222</strain>
    </source>
</reference>
<evidence type="ECO:0000313" key="12">
    <source>
        <dbReference type="EMBL" id="RTQ89281.1"/>
    </source>
</evidence>
<evidence type="ECO:0000256" key="3">
    <source>
        <dbReference type="ARBA" id="ARBA00004236"/>
    </source>
</evidence>
<dbReference type="Proteomes" id="UP000276349">
    <property type="component" value="Unassembled WGS sequence"/>
</dbReference>
<evidence type="ECO:0000256" key="6">
    <source>
        <dbReference type="ARBA" id="ARBA00022553"/>
    </source>
</evidence>
<dbReference type="PANTHER" id="PTHR45528:SF9">
    <property type="entry name" value="SENSOR HISTIDINE KINASE YBDK"/>
    <property type="match status" value="1"/>
</dbReference>
<evidence type="ECO:0000259" key="11">
    <source>
        <dbReference type="PROSITE" id="PS50885"/>
    </source>
</evidence>
<evidence type="ECO:0000256" key="9">
    <source>
        <dbReference type="ARBA" id="ARBA00023136"/>
    </source>
</evidence>
<keyword evidence="10" id="KW-1133">Transmembrane helix</keyword>
<keyword evidence="9 10" id="KW-0472">Membrane</keyword>
<comment type="subcellular location">
    <subcellularLocation>
        <location evidence="3">Cell membrane</location>
    </subcellularLocation>
    <subcellularLocation>
        <location evidence="2">Membrane</location>
        <topology evidence="2">Multi-pass membrane protein</topology>
    </subcellularLocation>
</comment>
<keyword evidence="13" id="KW-1185">Reference proteome</keyword>
<dbReference type="InterPro" id="IPR003660">
    <property type="entry name" value="HAMP_dom"/>
</dbReference>
<evidence type="ECO:0000256" key="8">
    <source>
        <dbReference type="ARBA" id="ARBA00022777"/>
    </source>
</evidence>
<comment type="catalytic activity">
    <reaction evidence="1">
        <text>ATP + protein L-histidine = ADP + protein N-phospho-L-histidine.</text>
        <dbReference type="EC" id="2.7.13.3"/>
    </reaction>
</comment>
<name>A0A3S0JJ69_9BACI</name>
<feature type="transmembrane region" description="Helical" evidence="10">
    <location>
        <begin position="20"/>
        <end position="40"/>
    </location>
</feature>
<evidence type="ECO:0000313" key="13">
    <source>
        <dbReference type="Proteomes" id="UP000276349"/>
    </source>
</evidence>
<evidence type="ECO:0000256" key="2">
    <source>
        <dbReference type="ARBA" id="ARBA00004141"/>
    </source>
</evidence>
<feature type="transmembrane region" description="Helical" evidence="10">
    <location>
        <begin position="335"/>
        <end position="353"/>
    </location>
</feature>
<keyword evidence="5" id="KW-1003">Cell membrane</keyword>
<dbReference type="PANTHER" id="PTHR45528">
    <property type="entry name" value="SENSOR HISTIDINE KINASE CPXA"/>
    <property type="match status" value="1"/>
</dbReference>
<evidence type="ECO:0000256" key="4">
    <source>
        <dbReference type="ARBA" id="ARBA00012438"/>
    </source>
</evidence>
<keyword evidence="7" id="KW-0808">Transferase</keyword>
<dbReference type="EMBL" id="RXNR01000065">
    <property type="protein sequence ID" value="RTQ89281.1"/>
    <property type="molecule type" value="Genomic_DNA"/>
</dbReference>
<feature type="domain" description="HAMP" evidence="11">
    <location>
        <begin position="359"/>
        <end position="411"/>
    </location>
</feature>
<dbReference type="SMART" id="SM00304">
    <property type="entry name" value="HAMP"/>
    <property type="match status" value="1"/>
</dbReference>
<dbReference type="GO" id="GO:0005886">
    <property type="term" value="C:plasma membrane"/>
    <property type="evidence" value="ECO:0007669"/>
    <property type="project" value="UniProtKB-SubCell"/>
</dbReference>
<gene>
    <name evidence="12" type="ORF">EKG35_16680</name>
</gene>
<sequence length="534" mass="60690">MTKVEDRKERKNTLRQQFVFRMLIVLLTISGLSAVFQYYYLGNQIDHNVKGEAIKIAYSIEQGIHETNSASRAIENQLDLRLKVIAQRVSDRLGTKTIDNITNEELKAISEEFDIAGITIFAQQEDDIVGVKSTAPSDIGFSFKKTLGPENEAFIGISNLLNGKEITQSTESYVDQNTIILYTTQSGSNQDETSLYKYAYYHGEGQDYVINLYIEANEVYQFTQKVGPNNWIEKVLKTNSLAKEVAVLDPNVYADPSLAEKLYPPLQKVVYGEFNLADRKDEDILASIAKEPKETAYITEIDSRKIYKMFIPMDNGKVIFVALDYTAMILPVKKISTFLLITSFISLLAMFILSTQFFNSIYKNIQVIISQIKKLELGDFTSRSEVKGKGELADLSASTNHMTETLNKVLRETTKEASKVQRMSLGLKEEADESVEKVYDLSIDLTSKAREDAYNISDFLELVEEKIKNLPNKDDIEHILLKTEEIRQISDNRSESTTDITITLFDLLKSLQNQSDELSEISSKLFENMYKFKL</sequence>